<accession>A0A5F2EMZ4</accession>
<gene>
    <name evidence="3" type="ORF">C3E78_17475</name>
</gene>
<feature type="domain" description="Acyclic terpene utilisation N-terminal" evidence="1">
    <location>
        <begin position="5"/>
        <end position="423"/>
    </location>
</feature>
<protein>
    <submittedName>
        <fullName evidence="3">Exopolyphosphatase</fullName>
    </submittedName>
</protein>
<dbReference type="Pfam" id="PF23544">
    <property type="entry name" value="AtuA_ferredoxin"/>
    <property type="match status" value="1"/>
</dbReference>
<dbReference type="InterPro" id="IPR010839">
    <property type="entry name" value="AtuA_N"/>
</dbReference>
<dbReference type="Pfam" id="PF07287">
    <property type="entry name" value="AtuA"/>
    <property type="match status" value="1"/>
</dbReference>
<dbReference type="InterPro" id="IPR056362">
    <property type="entry name" value="AtuA-like_ferredoxin_dom"/>
</dbReference>
<dbReference type="OrthoDB" id="3959640at2"/>
<dbReference type="KEGG" id="aez:C3E78_17475"/>
<feature type="domain" description="AtuA-like ferredoxin-fold" evidence="2">
    <location>
        <begin position="486"/>
        <end position="584"/>
    </location>
</feature>
<dbReference type="RefSeq" id="WP_108580568.1">
    <property type="nucleotide sequence ID" value="NZ_CP026952.1"/>
</dbReference>
<proteinExistence type="predicted"/>
<evidence type="ECO:0000313" key="3">
    <source>
        <dbReference type="EMBL" id="AWB93856.1"/>
    </source>
</evidence>
<dbReference type="AlphaFoldDB" id="A0A2S0WR93"/>
<dbReference type="PANTHER" id="PTHR47585">
    <property type="match status" value="1"/>
</dbReference>
<sequence>MTRALRIGNCSGYYGDRLGAMREMLEGGELDYLTGDYLAELTMLILGRDRMKDESLGYARTFVRQMTDSMALAKELGVRIVANAGGLNPAGLAAKLREIAAEQGLEIVIAHVEGDDLTGRADELGLGGVLTANAYLGAFGIASALEGGADVVVTGRVTDASVVVGPAIAHFGWARDDLDQLAGAVVAGHVIECGTQATGGNFAGFTDVDMSTPLGFPVAEIAADGSCVITKHAGTGGAVTVDTVTAQLVYEIGSPLYLGPDVSTRLDTLTLSQAGPDRVAISGAVGEPPPATAKVCLNELGGFRNSVEFLLTGLDIPEKAALVQQQMESALAGGERPETVEWHLDRTDVPDPATQAEATSLLRLHVRSRRADPVGRTFSDAAIQLALASYPGFSVSRPPAAASPYGVYRAAYVPQATVPHRVVAADGTVTDIAPPIGATEPAGGTSRLRGTGAEMDDSPSQNLQVAPLADRVAPLGEWAADTVRAPLGRLAYARSGDKGGDANVGVWIPAGHPARDDAYAWLLELLDEATVRELLPESALLDIEIHPLPHLAAVNIVIRGLLGEGVASSTRLDPQAKGVGEWLRARDCAIPSILLPPAIAEAAL</sequence>
<accession>A0A2S0WR93</accession>
<evidence type="ECO:0000313" key="4">
    <source>
        <dbReference type="Proteomes" id="UP000244384"/>
    </source>
</evidence>
<dbReference type="Proteomes" id="UP000244384">
    <property type="component" value="Chromosome"/>
</dbReference>
<keyword evidence="4" id="KW-1185">Reference proteome</keyword>
<evidence type="ECO:0000259" key="1">
    <source>
        <dbReference type="Pfam" id="PF07287"/>
    </source>
</evidence>
<name>A0A2S0WR93_9ACTN</name>
<evidence type="ECO:0000259" key="2">
    <source>
        <dbReference type="Pfam" id="PF23544"/>
    </source>
</evidence>
<organism evidence="3 4">
    <name type="scientific">Aeromicrobium chenweiae</name>
    <dbReference type="NCBI Taxonomy" id="2079793"/>
    <lineage>
        <taxon>Bacteria</taxon>
        <taxon>Bacillati</taxon>
        <taxon>Actinomycetota</taxon>
        <taxon>Actinomycetes</taxon>
        <taxon>Propionibacteriales</taxon>
        <taxon>Nocardioidaceae</taxon>
        <taxon>Aeromicrobium</taxon>
    </lineage>
</organism>
<dbReference type="PANTHER" id="PTHR47585:SF1">
    <property type="entry name" value="DUF1446 DOMAIN-CONTAINING PROTEIN"/>
    <property type="match status" value="1"/>
</dbReference>
<reference evidence="4" key="1">
    <citation type="submission" date="2018-01" db="EMBL/GenBank/DDBJ databases">
        <authorList>
            <person name="Li J."/>
        </authorList>
    </citation>
    <scope>NUCLEOTIDE SEQUENCE [LARGE SCALE GENOMIC DNA]</scope>
    <source>
        <strain evidence="4">592</strain>
    </source>
</reference>
<dbReference type="EMBL" id="CP026952">
    <property type="protein sequence ID" value="AWB93856.1"/>
    <property type="molecule type" value="Genomic_DNA"/>
</dbReference>